<dbReference type="PANTHER" id="PTHR43351">
    <property type="entry name" value="L(+)-TARTRATE DEHYDRATASE SUBUNIT BETA"/>
    <property type="match status" value="1"/>
</dbReference>
<dbReference type="GO" id="GO:0016836">
    <property type="term" value="F:hydro-lyase activity"/>
    <property type="evidence" value="ECO:0007669"/>
    <property type="project" value="InterPro"/>
</dbReference>
<evidence type="ECO:0000256" key="2">
    <source>
        <dbReference type="ARBA" id="ARBA00023239"/>
    </source>
</evidence>
<evidence type="ECO:0000259" key="3">
    <source>
        <dbReference type="Pfam" id="PF05683"/>
    </source>
</evidence>
<dbReference type="Proteomes" id="UP000509301">
    <property type="component" value="Chromosome"/>
</dbReference>
<dbReference type="SUPFAM" id="SSF117457">
    <property type="entry name" value="FumA C-terminal domain-like"/>
    <property type="match status" value="1"/>
</dbReference>
<dbReference type="KEGG" id="mten:GWK48_07225"/>
<dbReference type="Gene3D" id="3.20.130.10">
    <property type="entry name" value="Fe-S hydro-lyase, tartrate dehydratase beta-type, catalytic domain"/>
    <property type="match status" value="1"/>
</dbReference>
<dbReference type="InterPro" id="IPR036660">
    <property type="entry name" value="Fe-S_hydroAse_TtdB_cat_sf"/>
</dbReference>
<keyword evidence="2 4" id="KW-0456">Lyase</keyword>
<feature type="domain" description="Fe-S hydro-lyase tartrate dehydratase beta-type catalytic" evidence="3">
    <location>
        <begin position="5"/>
        <end position="171"/>
    </location>
</feature>
<comment type="similarity">
    <text evidence="1">Belongs to the class-I fumarase family.</text>
</comment>
<protein>
    <submittedName>
        <fullName evidence="4">Fe-S hydro-lyase subunit beta</fullName>
    </submittedName>
</protein>
<dbReference type="PANTHER" id="PTHR43351:SF2">
    <property type="entry name" value="L(+)-TARTRATE DEHYDRATASE SUBUNIT BETA-RELATED"/>
    <property type="match status" value="1"/>
</dbReference>
<evidence type="ECO:0000256" key="1">
    <source>
        <dbReference type="ARBA" id="ARBA00008876"/>
    </source>
</evidence>
<accession>A0A6N0NU11</accession>
<name>A0A6N0NU11_9CREN</name>
<gene>
    <name evidence="4" type="ORF">GWK48_07225</name>
</gene>
<keyword evidence="5" id="KW-1185">Reference proteome</keyword>
<dbReference type="EMBL" id="CP049074">
    <property type="protein sequence ID" value="QKR00192.1"/>
    <property type="molecule type" value="Genomic_DNA"/>
</dbReference>
<evidence type="ECO:0000313" key="5">
    <source>
        <dbReference type="Proteomes" id="UP000509301"/>
    </source>
</evidence>
<dbReference type="GeneID" id="55641728"/>
<dbReference type="InterPro" id="IPR004647">
    <property type="entry name" value="Fe-S_hydro-lyase_TtdB-typ_cat"/>
</dbReference>
<organism evidence="4 5">
    <name type="scientific">Metallosphaera tengchongensis</name>
    <dbReference type="NCBI Taxonomy" id="1532350"/>
    <lineage>
        <taxon>Archaea</taxon>
        <taxon>Thermoproteota</taxon>
        <taxon>Thermoprotei</taxon>
        <taxon>Sulfolobales</taxon>
        <taxon>Sulfolobaceae</taxon>
        <taxon>Metallosphaera</taxon>
    </lineage>
</organism>
<dbReference type="OrthoDB" id="34134at2157"/>
<dbReference type="NCBIfam" id="TIGR00723">
    <property type="entry name" value="ttdB_fumA_fumB"/>
    <property type="match status" value="1"/>
</dbReference>
<dbReference type="AlphaFoldDB" id="A0A6N0NU11"/>
<dbReference type="RefSeq" id="WP_174630936.1">
    <property type="nucleotide sequence ID" value="NZ_CP049074.1"/>
</dbReference>
<reference evidence="4 5" key="1">
    <citation type="submission" date="2020-02" db="EMBL/GenBank/DDBJ databases">
        <title>Comparative genome analysis reveals the metabolism and evolution of the thermophilic archaeal genus Metallosphaera.</title>
        <authorList>
            <person name="Jiang C."/>
        </authorList>
    </citation>
    <scope>NUCLEOTIDE SEQUENCE [LARGE SCALE GENOMIC DNA]</scope>
    <source>
        <strain evidence="4 5">Ric-A</strain>
    </source>
</reference>
<dbReference type="Pfam" id="PF05683">
    <property type="entry name" value="Fumerase_C"/>
    <property type="match status" value="1"/>
</dbReference>
<sequence length="193" mass="21489">MEIHTPLKDEVVSTLELGDQVYFSGKIYIMRDATLRRIFEEGVSPPVDLRNQVIFFGAPSFAKEMDRYVILSVGVTTSQRMEKYIPSLLSKYGVKGIIGKGELGEKMNSHFQRNNAAYFLFVGGAAAIATSSIERVLNVWWEDLRGEALFEVEVKDLGPAFVAIDNDGENLPLNVKNKVLANLRALQGDQSES</sequence>
<proteinExistence type="inferred from homology"/>
<evidence type="ECO:0000313" key="4">
    <source>
        <dbReference type="EMBL" id="QKR00192.1"/>
    </source>
</evidence>